<dbReference type="EMBL" id="WMQV01000005">
    <property type="protein sequence ID" value="MTL93538.1"/>
    <property type="molecule type" value="Genomic_DNA"/>
</dbReference>
<dbReference type="AlphaFoldDB" id="A0A6G2CEX2"/>
<sequence length="59" mass="6605">MRTRILGNKKTSLIKSLTPFNKARLNLIDDTNQAKNSMSLIKSPITSNKSRLMKSLAKS</sequence>
<accession>A0A6G2CEX2</accession>
<dbReference type="RefSeq" id="WP_129821748.1">
    <property type="nucleotide sequence ID" value="NZ_RCYV01000025.1"/>
</dbReference>
<reference evidence="1" key="1">
    <citation type="journal article" date="2019" name="Nat. Med.">
        <title>A library of human gut bacterial isolates paired with longitudinal multiomics data enables mechanistic microbiome research.</title>
        <authorList>
            <person name="Poyet M."/>
            <person name="Groussin M."/>
            <person name="Gibbons S.M."/>
            <person name="Avila-Pacheco J."/>
            <person name="Jiang X."/>
            <person name="Kearney S.M."/>
            <person name="Perrotta A.R."/>
            <person name="Berdy B."/>
            <person name="Zhao S."/>
            <person name="Lieberman T.D."/>
            <person name="Swanson P.K."/>
            <person name="Smith M."/>
            <person name="Roesemann S."/>
            <person name="Alexander J.E."/>
            <person name="Rich S.A."/>
            <person name="Livny J."/>
            <person name="Vlamakis H."/>
            <person name="Clish C."/>
            <person name="Bullock K."/>
            <person name="Deik A."/>
            <person name="Scott J."/>
            <person name="Pierce K.A."/>
            <person name="Xavier R.J."/>
            <person name="Alm E.J."/>
        </authorList>
    </citation>
    <scope>NUCLEOTIDE SEQUENCE</scope>
    <source>
        <strain evidence="1">BIOML-A179</strain>
    </source>
</reference>
<evidence type="ECO:0000313" key="1">
    <source>
        <dbReference type="EMBL" id="MTL93538.1"/>
    </source>
</evidence>
<gene>
    <name evidence="1" type="ORF">GMA64_03260</name>
</gene>
<protein>
    <submittedName>
        <fullName evidence="1">Uncharacterized protein</fullName>
    </submittedName>
</protein>
<proteinExistence type="predicted"/>
<organism evidence="1">
    <name type="scientific">Turicibacter sanguinis</name>
    <dbReference type="NCBI Taxonomy" id="154288"/>
    <lineage>
        <taxon>Bacteria</taxon>
        <taxon>Bacillati</taxon>
        <taxon>Bacillota</taxon>
        <taxon>Erysipelotrichia</taxon>
        <taxon>Erysipelotrichales</taxon>
        <taxon>Turicibacteraceae</taxon>
        <taxon>Turicibacter</taxon>
    </lineage>
</organism>
<name>A0A6G2CEX2_9FIRM</name>
<comment type="caution">
    <text evidence="1">The sequence shown here is derived from an EMBL/GenBank/DDBJ whole genome shotgun (WGS) entry which is preliminary data.</text>
</comment>